<name>A0AA96JYA5_9BACT</name>
<dbReference type="KEGG" id="nneo:PQG83_09515"/>
<reference evidence="2 3" key="1">
    <citation type="submission" date="2023-01" db="EMBL/GenBank/DDBJ databases">
        <title>Cultivation and genomic characterization of new, ubiquitous marine nitrite-oxidizing bacteria from the Nitrospirales.</title>
        <authorList>
            <person name="Mueller A.J."/>
            <person name="Daebeler A."/>
            <person name="Herbold C.W."/>
            <person name="Kirkegaard R.H."/>
            <person name="Daims H."/>
        </authorList>
    </citation>
    <scope>NUCLEOTIDE SEQUENCE [LARGE SCALE GENOMIC DNA]</scope>
    <source>
        <strain evidence="2 3">DK</strain>
    </source>
</reference>
<dbReference type="CDD" id="cd02440">
    <property type="entry name" value="AdoMet_MTases"/>
    <property type="match status" value="1"/>
</dbReference>
<dbReference type="RefSeq" id="WP_312748809.1">
    <property type="nucleotide sequence ID" value="NZ_CP116968.1"/>
</dbReference>
<keyword evidence="2" id="KW-0808">Transferase</keyword>
<feature type="domain" description="Methyltransferase type 11" evidence="1">
    <location>
        <begin position="37"/>
        <end position="124"/>
    </location>
</feature>
<protein>
    <submittedName>
        <fullName evidence="2">Methyltransferase domain-containing protein</fullName>
    </submittedName>
</protein>
<accession>A0AA96JYA5</accession>
<dbReference type="InterPro" id="IPR029063">
    <property type="entry name" value="SAM-dependent_MTases_sf"/>
</dbReference>
<dbReference type="SUPFAM" id="SSF53335">
    <property type="entry name" value="S-adenosyl-L-methionine-dependent methyltransferases"/>
    <property type="match status" value="1"/>
</dbReference>
<dbReference type="Pfam" id="PF08241">
    <property type="entry name" value="Methyltransf_11"/>
    <property type="match status" value="1"/>
</dbReference>
<dbReference type="PANTHER" id="PTHR43591">
    <property type="entry name" value="METHYLTRANSFERASE"/>
    <property type="match status" value="1"/>
</dbReference>
<dbReference type="GO" id="GO:0032259">
    <property type="term" value="P:methylation"/>
    <property type="evidence" value="ECO:0007669"/>
    <property type="project" value="UniProtKB-KW"/>
</dbReference>
<organism evidence="2 3">
    <name type="scientific">Candidatus Nitrospira neomarina</name>
    <dbReference type="NCBI Taxonomy" id="3020899"/>
    <lineage>
        <taxon>Bacteria</taxon>
        <taxon>Pseudomonadati</taxon>
        <taxon>Nitrospirota</taxon>
        <taxon>Nitrospiria</taxon>
        <taxon>Nitrospirales</taxon>
        <taxon>Nitrospiraceae</taxon>
        <taxon>Nitrospira</taxon>
    </lineage>
</organism>
<dbReference type="GO" id="GO:0008757">
    <property type="term" value="F:S-adenosylmethionine-dependent methyltransferase activity"/>
    <property type="evidence" value="ECO:0007669"/>
    <property type="project" value="InterPro"/>
</dbReference>
<dbReference type="Gene3D" id="3.40.50.150">
    <property type="entry name" value="Vaccinia Virus protein VP39"/>
    <property type="match status" value="1"/>
</dbReference>
<dbReference type="Proteomes" id="UP001302494">
    <property type="component" value="Chromosome"/>
</dbReference>
<gene>
    <name evidence="2" type="ORF">PQG83_09515</name>
</gene>
<evidence type="ECO:0000259" key="1">
    <source>
        <dbReference type="Pfam" id="PF08241"/>
    </source>
</evidence>
<evidence type="ECO:0000313" key="3">
    <source>
        <dbReference type="Proteomes" id="UP001302494"/>
    </source>
</evidence>
<proteinExistence type="predicted"/>
<dbReference type="InterPro" id="IPR013216">
    <property type="entry name" value="Methyltransf_11"/>
</dbReference>
<keyword evidence="2" id="KW-0489">Methyltransferase</keyword>
<dbReference type="AlphaFoldDB" id="A0AA96JYA5"/>
<evidence type="ECO:0000313" key="2">
    <source>
        <dbReference type="EMBL" id="WNM63975.1"/>
    </source>
</evidence>
<keyword evidence="3" id="KW-1185">Reference proteome</keyword>
<dbReference type="EMBL" id="CP116968">
    <property type="protein sequence ID" value="WNM63975.1"/>
    <property type="molecule type" value="Genomic_DNA"/>
</dbReference>
<sequence>MLTTDDLRKKYFNSEDHPYRKYENKIVSVLRSDDTILDAGCGRTAPILRKFVGKAKILIGVDLEDSTEPLPGIRYCKGDISSIKVPDNSIDVVISRAVLEHVIDPNAVFEEINRILKPSGRFIFLVPNLGDYVAILSLLIPNKFHKYIVSKTEGRAMEDVFPAYYKANTYSSIQKLCKSHGFEIVEFQWLGQYPASFMFSSVLFMIATLYEKIISKYECLGFLRGWLLVELKKIKA</sequence>